<comment type="caution">
    <text evidence="1">The sequence shown here is derived from an EMBL/GenBank/DDBJ whole genome shotgun (WGS) entry which is preliminary data.</text>
</comment>
<dbReference type="GeneID" id="97479893"/>
<dbReference type="RefSeq" id="WP_166438324.1">
    <property type="nucleotide sequence ID" value="NZ_CP197095.1"/>
</dbReference>
<evidence type="ECO:0000313" key="2">
    <source>
        <dbReference type="Proteomes" id="UP001438292"/>
    </source>
</evidence>
<sequence length="63" mass="6998">MVIDFPQTRSLRLENKDDCHDSIVLLAGYSRSAEINSGEIECYKVSHADIALIRDAFKRAASG</sequence>
<dbReference type="Proteomes" id="UP001438292">
    <property type="component" value="Unassembled WGS sequence"/>
</dbReference>
<proteinExistence type="predicted"/>
<name>A0ABV0HCT3_9NEIS</name>
<protein>
    <submittedName>
        <fullName evidence="1">Uncharacterized protein</fullName>
    </submittedName>
</protein>
<keyword evidence="2" id="KW-1185">Reference proteome</keyword>
<gene>
    <name evidence="1" type="ORF">ABH309_23790</name>
</gene>
<dbReference type="EMBL" id="JBDQQU010000385">
    <property type="protein sequence ID" value="MEO3957471.1"/>
    <property type="molecule type" value="Genomic_DNA"/>
</dbReference>
<accession>A0ABV0HCT3</accession>
<evidence type="ECO:0000313" key="1">
    <source>
        <dbReference type="EMBL" id="MEO3957471.1"/>
    </source>
</evidence>
<reference evidence="1 2" key="1">
    <citation type="submission" date="2024-05" db="EMBL/GenBank/DDBJ databases">
        <authorList>
            <person name="De Oliveira J.P."/>
            <person name="Noriler S.A."/>
            <person name="De Oliveira A.G."/>
            <person name="Sipoli D.S."/>
        </authorList>
    </citation>
    <scope>NUCLEOTIDE SEQUENCE [LARGE SCALE GENOMIC DNA]</scope>
    <source>
        <strain evidence="1 2">LABIM186</strain>
    </source>
</reference>
<organism evidence="1 2">
    <name type="scientific">Chromobacterium piscinae</name>
    <dbReference type="NCBI Taxonomy" id="686831"/>
    <lineage>
        <taxon>Bacteria</taxon>
        <taxon>Pseudomonadati</taxon>
        <taxon>Pseudomonadota</taxon>
        <taxon>Betaproteobacteria</taxon>
        <taxon>Neisseriales</taxon>
        <taxon>Chromobacteriaceae</taxon>
        <taxon>Chromobacterium</taxon>
    </lineage>
</organism>